<protein>
    <submittedName>
        <fullName evidence="2">Transcriptional regulator with XRE-family HTH domain</fullName>
    </submittedName>
</protein>
<dbReference type="Pfam" id="PF13560">
    <property type="entry name" value="HTH_31"/>
    <property type="match status" value="1"/>
</dbReference>
<dbReference type="Gene3D" id="1.10.260.40">
    <property type="entry name" value="lambda repressor-like DNA-binding domains"/>
    <property type="match status" value="1"/>
</dbReference>
<feature type="domain" description="HTH cro/C1-type" evidence="1">
    <location>
        <begin position="36"/>
        <end position="87"/>
    </location>
</feature>
<proteinExistence type="predicted"/>
<keyword evidence="3" id="KW-1185">Reference proteome</keyword>
<dbReference type="CDD" id="cd00093">
    <property type="entry name" value="HTH_XRE"/>
    <property type="match status" value="1"/>
</dbReference>
<dbReference type="Pfam" id="PF17765">
    <property type="entry name" value="MLTR_LBD"/>
    <property type="match status" value="1"/>
</dbReference>
<sequence>MSVESSKAKLLGAFLKSRRDRLQPEQAGIHQSYGKRRAIGLRREEVATLAGVSATYYTWLEQGREVTASKVVIESLAKALQLTADERNHFLKLWDPNDTGTAPPISTTLNPQWRNIIDQLSYPSFISNEKADVLAWNRGAAELLADFSALPEGERNMLRLLFTSSELRRRMLNWEEFASHSVAVFRTYFDKYIEDPWFKEIVEQLCEESADFTSMWRRHDVQLKKVSRVTIQQSDASKAITYEIQSLASAADYPDLHFCIYTPIQA</sequence>
<dbReference type="GO" id="GO:0003677">
    <property type="term" value="F:DNA binding"/>
    <property type="evidence" value="ECO:0007669"/>
    <property type="project" value="InterPro"/>
</dbReference>
<name>A0A7W5G995_9BACL</name>
<dbReference type="InterPro" id="IPR010982">
    <property type="entry name" value="Lambda_DNA-bd_dom_sf"/>
</dbReference>
<reference evidence="2 3" key="1">
    <citation type="submission" date="2020-08" db="EMBL/GenBank/DDBJ databases">
        <title>Genomic Encyclopedia of Type Strains, Phase III (KMG-III): the genomes of soil and plant-associated and newly described type strains.</title>
        <authorList>
            <person name="Whitman W."/>
        </authorList>
    </citation>
    <scope>NUCLEOTIDE SEQUENCE [LARGE SCALE GENOMIC DNA]</scope>
    <source>
        <strain evidence="2 3">CECT 8234</strain>
    </source>
</reference>
<dbReference type="InterPro" id="IPR041413">
    <property type="entry name" value="MLTR_LBD"/>
</dbReference>
<dbReference type="PROSITE" id="PS50943">
    <property type="entry name" value="HTH_CROC1"/>
    <property type="match status" value="1"/>
</dbReference>
<organism evidence="2 3">
    <name type="scientific">Paenibacillus endophyticus</name>
    <dbReference type="NCBI Taxonomy" id="1294268"/>
    <lineage>
        <taxon>Bacteria</taxon>
        <taxon>Bacillati</taxon>
        <taxon>Bacillota</taxon>
        <taxon>Bacilli</taxon>
        <taxon>Bacillales</taxon>
        <taxon>Paenibacillaceae</taxon>
        <taxon>Paenibacillus</taxon>
    </lineage>
</organism>
<evidence type="ECO:0000313" key="3">
    <source>
        <dbReference type="Proteomes" id="UP000518605"/>
    </source>
</evidence>
<dbReference type="SMART" id="SM00530">
    <property type="entry name" value="HTH_XRE"/>
    <property type="match status" value="1"/>
</dbReference>
<dbReference type="EMBL" id="JACHXW010000003">
    <property type="protein sequence ID" value="MBB3151421.1"/>
    <property type="molecule type" value="Genomic_DNA"/>
</dbReference>
<dbReference type="InterPro" id="IPR001387">
    <property type="entry name" value="Cro/C1-type_HTH"/>
</dbReference>
<dbReference type="Gene3D" id="3.30.450.180">
    <property type="match status" value="1"/>
</dbReference>
<gene>
    <name evidence="2" type="ORF">FHS16_001464</name>
</gene>
<evidence type="ECO:0000259" key="1">
    <source>
        <dbReference type="PROSITE" id="PS50943"/>
    </source>
</evidence>
<dbReference type="Proteomes" id="UP000518605">
    <property type="component" value="Unassembled WGS sequence"/>
</dbReference>
<dbReference type="AlphaFoldDB" id="A0A7W5G995"/>
<dbReference type="RefSeq" id="WP_183560338.1">
    <property type="nucleotide sequence ID" value="NZ_CBCSLB010000002.1"/>
</dbReference>
<comment type="caution">
    <text evidence="2">The sequence shown here is derived from an EMBL/GenBank/DDBJ whole genome shotgun (WGS) entry which is preliminary data.</text>
</comment>
<evidence type="ECO:0000313" key="2">
    <source>
        <dbReference type="EMBL" id="MBB3151421.1"/>
    </source>
</evidence>
<accession>A0A7W5G995</accession>
<dbReference type="SUPFAM" id="SSF47413">
    <property type="entry name" value="lambda repressor-like DNA-binding domains"/>
    <property type="match status" value="1"/>
</dbReference>
<dbReference type="PANTHER" id="PTHR35010">
    <property type="entry name" value="BLL4672 PROTEIN-RELATED"/>
    <property type="match status" value="1"/>
</dbReference>